<proteinExistence type="predicted"/>
<accession>A0A485CE24</accession>
<gene>
    <name evidence="2" type="ORF">NCTC12993_06257</name>
</gene>
<evidence type="ECO:0000313" key="3">
    <source>
        <dbReference type="Proteomes" id="UP000401081"/>
    </source>
</evidence>
<feature type="chain" id="PRO_5019765279" description="DUF5666 domain-containing protein" evidence="1">
    <location>
        <begin position="26"/>
        <end position="107"/>
    </location>
</feature>
<keyword evidence="1" id="KW-0732">Signal</keyword>
<keyword evidence="3" id="KW-1185">Reference proteome</keyword>
<organism evidence="2 3">
    <name type="scientific">Kluyvera cryocrescens</name>
    <name type="common">Kluyvera citrophila</name>
    <dbReference type="NCBI Taxonomy" id="580"/>
    <lineage>
        <taxon>Bacteria</taxon>
        <taxon>Pseudomonadati</taxon>
        <taxon>Pseudomonadota</taxon>
        <taxon>Gammaproteobacteria</taxon>
        <taxon>Enterobacterales</taxon>
        <taxon>Enterobacteriaceae</taxon>
        <taxon>Kluyvera</taxon>
    </lineage>
</organism>
<protein>
    <recommendedName>
        <fullName evidence="4">DUF5666 domain-containing protein</fullName>
    </recommendedName>
</protein>
<evidence type="ECO:0000256" key="1">
    <source>
        <dbReference type="SAM" id="SignalP"/>
    </source>
</evidence>
<dbReference type="Proteomes" id="UP000401081">
    <property type="component" value="Unassembled WGS sequence"/>
</dbReference>
<reference evidence="2 3" key="1">
    <citation type="submission" date="2019-03" db="EMBL/GenBank/DDBJ databases">
        <authorList>
            <consortium name="Pathogen Informatics"/>
        </authorList>
    </citation>
    <scope>NUCLEOTIDE SEQUENCE [LARGE SCALE GENOMIC DNA]</scope>
    <source>
        <strain evidence="2 3">NCTC12993</strain>
    </source>
</reference>
<sequence>MSKLMVAAVMAGASLAISSSMPVQAVAQYAQIAKQRVYQGFDVTVTRLGDRVTVNGERATKQESNVDADVFIHGPYRIVFHQRTGKVRLNERGAISGHPEMSPSDCP</sequence>
<feature type="signal peptide" evidence="1">
    <location>
        <begin position="1"/>
        <end position="25"/>
    </location>
</feature>
<dbReference type="EMBL" id="CAADJD010000025">
    <property type="protein sequence ID" value="VFS82774.1"/>
    <property type="molecule type" value="Genomic_DNA"/>
</dbReference>
<evidence type="ECO:0008006" key="4">
    <source>
        <dbReference type="Google" id="ProtNLM"/>
    </source>
</evidence>
<evidence type="ECO:0000313" key="2">
    <source>
        <dbReference type="EMBL" id="VFS82774.1"/>
    </source>
</evidence>
<name>A0A485CE24_KLUCR</name>
<dbReference type="AlphaFoldDB" id="A0A485CE24"/>